<accession>A0A060LT71</accession>
<dbReference type="InterPro" id="IPR040836">
    <property type="entry name" value="SAVED"/>
</dbReference>
<dbReference type="Pfam" id="PF18145">
    <property type="entry name" value="SAVED"/>
    <property type="match status" value="1"/>
</dbReference>
<dbReference type="Gene3D" id="3.40.50.1820">
    <property type="entry name" value="alpha/beta hydrolase"/>
    <property type="match status" value="1"/>
</dbReference>
<dbReference type="GO" id="GO:0016020">
    <property type="term" value="C:membrane"/>
    <property type="evidence" value="ECO:0007669"/>
    <property type="project" value="UniProtKB-SubCell"/>
</dbReference>
<dbReference type="Proteomes" id="UP000027142">
    <property type="component" value="Chromosome"/>
</dbReference>
<evidence type="ECO:0000256" key="4">
    <source>
        <dbReference type="ARBA" id="ARBA00023136"/>
    </source>
</evidence>
<evidence type="ECO:0000313" key="8">
    <source>
        <dbReference type="Proteomes" id="UP000027142"/>
    </source>
</evidence>
<comment type="subcellular location">
    <subcellularLocation>
        <location evidence="1">Endoplasmic reticulum</location>
    </subcellularLocation>
    <subcellularLocation>
        <location evidence="2">Membrane</location>
    </subcellularLocation>
</comment>
<keyword evidence="3" id="KW-0256">Endoplasmic reticulum</keyword>
<evidence type="ECO:0000256" key="1">
    <source>
        <dbReference type="ARBA" id="ARBA00004240"/>
    </source>
</evidence>
<dbReference type="eggNOG" id="COG1075">
    <property type="taxonomic scope" value="Bacteria"/>
</dbReference>
<dbReference type="InterPro" id="IPR029058">
    <property type="entry name" value="AB_hydrolase_fold"/>
</dbReference>
<keyword evidence="4" id="KW-0472">Membrane</keyword>
<sequence>MKLKKANLFKRIHSEQNKNTVVFIHGYSGDHEDTWRIDKNTPGLIEAVQHDSDLRHFNIYSFGYVTGFTWGHYDFKTIARVLYSQIRAELPTHNIFFVTHSMGGLVAQQYIVDRCLNFETEDLSKVKGVAFLGVPFEGSKLSFLALNKQGKTLKSGNPLLQDLKNNWEKYITRGGVASLPRTLQHEFHRLSVIGVKDQVVIANSSNPFHIDSQNVFEVDETHGSLCKGDYNSPVFKHIKDMLIKASSESQSTMVLGINGYDRRKFEGADYTVDWSEYFDISTKPRLLPDADTWSNKIIPSITPASEYWVSNYSRRGGRIRVQGKFCLTGGLLLGNRFSRTKGVKLEVEHYSEIWDSDASASSLKISYNTTPGNEHHSNTAVVILSVSNNIHSQVQTFLENLEGVDYREVHNLTPGNGPGQESIKSDSEAVSYAKSVKEKIDNLQAQGITEILLFVNAPLSLSIIIGHWLTATCPIQTFEYDGTSSYKYSCKI</sequence>
<evidence type="ECO:0000256" key="2">
    <source>
        <dbReference type="ARBA" id="ARBA00004370"/>
    </source>
</evidence>
<dbReference type="PATRIC" id="fig|1246626.3.peg.559"/>
<gene>
    <name evidence="7" type="ORF">BleG1_0567</name>
</gene>
<proteinExistence type="predicted"/>
<dbReference type="RefSeq" id="WP_051667291.1">
    <property type="nucleotide sequence ID" value="NZ_CP003923.1"/>
</dbReference>
<dbReference type="AlphaFoldDB" id="A0A060LT71"/>
<feature type="domain" description="AB hydrolase-1" evidence="5">
    <location>
        <begin position="19"/>
        <end position="134"/>
    </location>
</feature>
<dbReference type="InterPro" id="IPR052374">
    <property type="entry name" value="SERAC1"/>
</dbReference>
<dbReference type="InterPro" id="IPR000073">
    <property type="entry name" value="AB_hydrolase_1"/>
</dbReference>
<dbReference type="EMBL" id="CP003923">
    <property type="protein sequence ID" value="AIC93175.1"/>
    <property type="molecule type" value="Genomic_DNA"/>
</dbReference>
<feature type="domain" description="SMODS-associated and fused to various effectors" evidence="6">
    <location>
        <begin position="314"/>
        <end position="492"/>
    </location>
</feature>
<keyword evidence="8" id="KW-1185">Reference proteome</keyword>
<name>A0A060LT71_9BACI</name>
<dbReference type="SUPFAM" id="SSF53474">
    <property type="entry name" value="alpha/beta-Hydrolases"/>
    <property type="match status" value="1"/>
</dbReference>
<dbReference type="Pfam" id="PF00561">
    <property type="entry name" value="Abhydrolase_1"/>
    <property type="match status" value="1"/>
</dbReference>
<evidence type="ECO:0000259" key="5">
    <source>
        <dbReference type="Pfam" id="PF00561"/>
    </source>
</evidence>
<protein>
    <recommendedName>
        <fullName evidence="9">Alpha/beta hydrolase</fullName>
    </recommendedName>
</protein>
<dbReference type="NCBIfam" id="NF033611">
    <property type="entry name" value="SAVED"/>
    <property type="match status" value="1"/>
</dbReference>
<reference evidence="7 8" key="1">
    <citation type="journal article" date="2014" name="Gene">
        <title>A comparative genomic analysis of the alkalitolerant soil bacterium Bacillus lehensis G1.</title>
        <authorList>
            <person name="Noor Y.M."/>
            <person name="Samsulrizal N.H."/>
            <person name="Jema'on N.A."/>
            <person name="Low K.O."/>
            <person name="Ramli A.N."/>
            <person name="Alias N.I."/>
            <person name="Damis S.I."/>
            <person name="Fuzi S.F."/>
            <person name="Isa M.N."/>
            <person name="Murad A.M."/>
            <person name="Raih M.F."/>
            <person name="Bakar F.D."/>
            <person name="Najimudin N."/>
            <person name="Mahadi N.M."/>
            <person name="Illias R.M."/>
        </authorList>
    </citation>
    <scope>NUCLEOTIDE SEQUENCE [LARGE SCALE GENOMIC DNA]</scope>
    <source>
        <strain evidence="7 8">G1</strain>
    </source>
</reference>
<dbReference type="HOGENOM" id="CLU_553957_0_0_9"/>
<evidence type="ECO:0008006" key="9">
    <source>
        <dbReference type="Google" id="ProtNLM"/>
    </source>
</evidence>
<evidence type="ECO:0000259" key="6">
    <source>
        <dbReference type="Pfam" id="PF18145"/>
    </source>
</evidence>
<evidence type="ECO:0000313" key="7">
    <source>
        <dbReference type="EMBL" id="AIC93175.1"/>
    </source>
</evidence>
<evidence type="ECO:0000256" key="3">
    <source>
        <dbReference type="ARBA" id="ARBA00022824"/>
    </source>
</evidence>
<organism evidence="7 8">
    <name type="scientific">Shouchella lehensis G1</name>
    <dbReference type="NCBI Taxonomy" id="1246626"/>
    <lineage>
        <taxon>Bacteria</taxon>
        <taxon>Bacillati</taxon>
        <taxon>Bacillota</taxon>
        <taxon>Bacilli</taxon>
        <taxon>Bacillales</taxon>
        <taxon>Bacillaceae</taxon>
        <taxon>Shouchella</taxon>
    </lineage>
</organism>
<dbReference type="STRING" id="1246626.BleG1_0567"/>
<dbReference type="PANTHER" id="PTHR48182">
    <property type="entry name" value="PROTEIN SERAC1"/>
    <property type="match status" value="1"/>
</dbReference>
<dbReference type="PANTHER" id="PTHR48182:SF2">
    <property type="entry name" value="PROTEIN SERAC1"/>
    <property type="match status" value="1"/>
</dbReference>
<dbReference type="OrthoDB" id="503948at2"/>
<dbReference type="KEGG" id="ble:BleG1_0567"/>